<feature type="domain" description="HAM1-like N-terminal" evidence="1">
    <location>
        <begin position="9"/>
        <end position="184"/>
    </location>
</feature>
<gene>
    <name evidence="2" type="ORF">L227DRAFT_617796</name>
</gene>
<name>A0A5C2RMC1_9APHY</name>
<keyword evidence="3" id="KW-1185">Reference proteome</keyword>
<dbReference type="PANTHER" id="PTHR31138">
    <property type="entry name" value="CHROMOSOME 19, WHOLE GENOME SHOTGUN SEQUENCE"/>
    <property type="match status" value="1"/>
</dbReference>
<feature type="domain" description="HAM1-like N-terminal" evidence="1">
    <location>
        <begin position="203"/>
        <end position="255"/>
    </location>
</feature>
<organism evidence="2 3">
    <name type="scientific">Lentinus tigrinus ALCF2SS1-6</name>
    <dbReference type="NCBI Taxonomy" id="1328759"/>
    <lineage>
        <taxon>Eukaryota</taxon>
        <taxon>Fungi</taxon>
        <taxon>Dikarya</taxon>
        <taxon>Basidiomycota</taxon>
        <taxon>Agaricomycotina</taxon>
        <taxon>Agaricomycetes</taxon>
        <taxon>Polyporales</taxon>
        <taxon>Polyporaceae</taxon>
        <taxon>Lentinus</taxon>
    </lineage>
</organism>
<sequence length="287" mass="31762">MRGDEVVHEAQHEKDEFNAQAQPGATLRAFASAQLSMSQPFRRRGLRAWVSPSAQDKISGVKDSNMGHVADEHKHRANKHAAREGCFLSERRHQFIFRLKKVIYECQSYGDYQGSTRWLLNFLEEYASHGRTIAGHGKDSHQQLASDPNLKTSLNEIRTLFERFANARSLDTNGDAMCALYEDGSARTVGTFPGSRRTSCSTAMATSSSSRADTRGVPFYFPKETGTRKLTNCGVADVLLCGSGLTLTAHLEAAGSSMFKAKDVATSVDMLKLLKLAMRDSKHDMLH</sequence>
<dbReference type="STRING" id="1328759.A0A5C2RMC1"/>
<dbReference type="InterPro" id="IPR045967">
    <property type="entry name" value="HAM1-like_N"/>
</dbReference>
<dbReference type="Pfam" id="PF19343">
    <property type="entry name" value="HAM1_N"/>
    <property type="match status" value="2"/>
</dbReference>
<dbReference type="PANTHER" id="PTHR31138:SF1">
    <property type="entry name" value="PDZ DOMAIN-CONTAINING PROTEIN"/>
    <property type="match status" value="1"/>
</dbReference>
<protein>
    <recommendedName>
        <fullName evidence="1">HAM1-like N-terminal domain-containing protein</fullName>
    </recommendedName>
</protein>
<proteinExistence type="predicted"/>
<dbReference type="AlphaFoldDB" id="A0A5C2RMC1"/>
<accession>A0A5C2RMC1</accession>
<dbReference type="Proteomes" id="UP000313359">
    <property type="component" value="Unassembled WGS sequence"/>
</dbReference>
<reference evidence="2" key="1">
    <citation type="journal article" date="2018" name="Genome Biol. Evol.">
        <title>Genomics and development of Lentinus tigrinus, a white-rot wood-decaying mushroom with dimorphic fruiting bodies.</title>
        <authorList>
            <person name="Wu B."/>
            <person name="Xu Z."/>
            <person name="Knudson A."/>
            <person name="Carlson A."/>
            <person name="Chen N."/>
            <person name="Kovaka S."/>
            <person name="LaButti K."/>
            <person name="Lipzen A."/>
            <person name="Pennachio C."/>
            <person name="Riley R."/>
            <person name="Schakwitz W."/>
            <person name="Umezawa K."/>
            <person name="Ohm R.A."/>
            <person name="Grigoriev I.V."/>
            <person name="Nagy L.G."/>
            <person name="Gibbons J."/>
            <person name="Hibbett D."/>
        </authorList>
    </citation>
    <scope>NUCLEOTIDE SEQUENCE [LARGE SCALE GENOMIC DNA]</scope>
    <source>
        <strain evidence="2">ALCF2SS1-6</strain>
    </source>
</reference>
<evidence type="ECO:0000313" key="2">
    <source>
        <dbReference type="EMBL" id="RPD52454.1"/>
    </source>
</evidence>
<evidence type="ECO:0000259" key="1">
    <source>
        <dbReference type="Pfam" id="PF19343"/>
    </source>
</evidence>
<dbReference type="EMBL" id="ML122360">
    <property type="protein sequence ID" value="RPD52454.1"/>
    <property type="molecule type" value="Genomic_DNA"/>
</dbReference>
<dbReference type="OrthoDB" id="19394at2759"/>
<evidence type="ECO:0000313" key="3">
    <source>
        <dbReference type="Proteomes" id="UP000313359"/>
    </source>
</evidence>